<evidence type="ECO:0000256" key="6">
    <source>
        <dbReference type="ARBA" id="ARBA00023001"/>
    </source>
</evidence>
<dbReference type="EC" id="3.2.1.21" evidence="4"/>
<evidence type="ECO:0000256" key="7">
    <source>
        <dbReference type="ARBA" id="ARBA00023277"/>
    </source>
</evidence>
<evidence type="ECO:0000256" key="8">
    <source>
        <dbReference type="ARBA" id="ARBA00023295"/>
    </source>
</evidence>
<dbReference type="GO" id="GO:0030245">
    <property type="term" value="P:cellulose catabolic process"/>
    <property type="evidence" value="ECO:0007669"/>
    <property type="project" value="UniProtKB-KW"/>
</dbReference>
<dbReference type="Proteomes" id="UP001221142">
    <property type="component" value="Unassembled WGS sequence"/>
</dbReference>
<proteinExistence type="inferred from homology"/>
<gene>
    <name evidence="12" type="ORF">FB45DRAFT_1130215</name>
</gene>
<evidence type="ECO:0000259" key="11">
    <source>
        <dbReference type="Pfam" id="PF01915"/>
    </source>
</evidence>
<evidence type="ECO:0000256" key="5">
    <source>
        <dbReference type="ARBA" id="ARBA00022801"/>
    </source>
</evidence>
<feature type="chain" id="PRO_5041947760" description="beta-glucosidase" evidence="10">
    <location>
        <begin position="19"/>
        <end position="164"/>
    </location>
</feature>
<sequence length="164" mass="17504">MLSPVFLQLLSLVAAVQASYAFTARSWDEASALANATVTQLTLEEKISLVTGVGDMSGELGFYQSVNGNEGDRNDLEVQWEYTNMSAFASNPNITTIVYAGAPGEQTGPGLVDVLTGIFNPSGRLPFSIADVESDYNTTIVTDPGFPLGFPVIEIYLVTLTNVL</sequence>
<dbReference type="Gene3D" id="3.40.50.1700">
    <property type="entry name" value="Glycoside hydrolase family 3 C-terminal domain"/>
    <property type="match status" value="1"/>
</dbReference>
<evidence type="ECO:0000256" key="10">
    <source>
        <dbReference type="SAM" id="SignalP"/>
    </source>
</evidence>
<organism evidence="12 13">
    <name type="scientific">Roridomyces roridus</name>
    <dbReference type="NCBI Taxonomy" id="1738132"/>
    <lineage>
        <taxon>Eukaryota</taxon>
        <taxon>Fungi</taxon>
        <taxon>Dikarya</taxon>
        <taxon>Basidiomycota</taxon>
        <taxon>Agaricomycotina</taxon>
        <taxon>Agaricomycetes</taxon>
        <taxon>Agaricomycetidae</taxon>
        <taxon>Agaricales</taxon>
        <taxon>Marasmiineae</taxon>
        <taxon>Mycenaceae</taxon>
        <taxon>Roridomyces</taxon>
    </lineage>
</organism>
<keyword evidence="5" id="KW-0378">Hydrolase</keyword>
<name>A0AAD7FAH2_9AGAR</name>
<dbReference type="PANTHER" id="PTHR42715:SF2">
    <property type="entry name" value="BETA-GLUCOSIDASE F-RELATED"/>
    <property type="match status" value="1"/>
</dbReference>
<dbReference type="InterPro" id="IPR050288">
    <property type="entry name" value="Cellulose_deg_GH3"/>
</dbReference>
<comment type="caution">
    <text evidence="12">The sequence shown here is derived from an EMBL/GenBank/DDBJ whole genome shotgun (WGS) entry which is preliminary data.</text>
</comment>
<keyword evidence="9" id="KW-0624">Polysaccharide degradation</keyword>
<accession>A0AAD7FAH2</accession>
<evidence type="ECO:0000256" key="3">
    <source>
        <dbReference type="ARBA" id="ARBA00005336"/>
    </source>
</evidence>
<dbReference type="Pfam" id="PF01915">
    <property type="entry name" value="Glyco_hydro_3_C"/>
    <property type="match status" value="1"/>
</dbReference>
<reference evidence="12" key="1">
    <citation type="submission" date="2023-03" db="EMBL/GenBank/DDBJ databases">
        <title>Massive genome expansion in bonnet fungi (Mycena s.s.) driven by repeated elements and novel gene families across ecological guilds.</title>
        <authorList>
            <consortium name="Lawrence Berkeley National Laboratory"/>
            <person name="Harder C.B."/>
            <person name="Miyauchi S."/>
            <person name="Viragh M."/>
            <person name="Kuo A."/>
            <person name="Thoen E."/>
            <person name="Andreopoulos B."/>
            <person name="Lu D."/>
            <person name="Skrede I."/>
            <person name="Drula E."/>
            <person name="Henrissat B."/>
            <person name="Morin E."/>
            <person name="Kohler A."/>
            <person name="Barry K."/>
            <person name="LaButti K."/>
            <person name="Morin E."/>
            <person name="Salamov A."/>
            <person name="Lipzen A."/>
            <person name="Mereny Z."/>
            <person name="Hegedus B."/>
            <person name="Baldrian P."/>
            <person name="Stursova M."/>
            <person name="Weitz H."/>
            <person name="Taylor A."/>
            <person name="Grigoriev I.V."/>
            <person name="Nagy L.G."/>
            <person name="Martin F."/>
            <person name="Kauserud H."/>
        </authorList>
    </citation>
    <scope>NUCLEOTIDE SEQUENCE</scope>
    <source>
        <strain evidence="12">9284</strain>
    </source>
</reference>
<evidence type="ECO:0000256" key="1">
    <source>
        <dbReference type="ARBA" id="ARBA00000448"/>
    </source>
</evidence>
<protein>
    <recommendedName>
        <fullName evidence="4">beta-glucosidase</fullName>
        <ecNumber evidence="4">3.2.1.21</ecNumber>
    </recommendedName>
</protein>
<comment type="pathway">
    <text evidence="2">Glycan metabolism; cellulose degradation.</text>
</comment>
<dbReference type="InterPro" id="IPR036881">
    <property type="entry name" value="Glyco_hydro_3_C_sf"/>
</dbReference>
<keyword evidence="10" id="KW-0732">Signal</keyword>
<dbReference type="AlphaFoldDB" id="A0AAD7FAH2"/>
<evidence type="ECO:0000256" key="4">
    <source>
        <dbReference type="ARBA" id="ARBA00012744"/>
    </source>
</evidence>
<comment type="catalytic activity">
    <reaction evidence="1">
        <text>Hydrolysis of terminal, non-reducing beta-D-glucosyl residues with release of beta-D-glucose.</text>
        <dbReference type="EC" id="3.2.1.21"/>
    </reaction>
</comment>
<dbReference type="PANTHER" id="PTHR42715">
    <property type="entry name" value="BETA-GLUCOSIDASE"/>
    <property type="match status" value="1"/>
</dbReference>
<evidence type="ECO:0000256" key="9">
    <source>
        <dbReference type="ARBA" id="ARBA00023326"/>
    </source>
</evidence>
<keyword evidence="13" id="KW-1185">Reference proteome</keyword>
<feature type="domain" description="Glycoside hydrolase family 3 C-terminal" evidence="11">
    <location>
        <begin position="85"/>
        <end position="138"/>
    </location>
</feature>
<keyword evidence="8" id="KW-0326">Glycosidase</keyword>
<evidence type="ECO:0000256" key="2">
    <source>
        <dbReference type="ARBA" id="ARBA00004987"/>
    </source>
</evidence>
<dbReference type="SUPFAM" id="SSF52279">
    <property type="entry name" value="Beta-D-glucan exohydrolase, C-terminal domain"/>
    <property type="match status" value="1"/>
</dbReference>
<dbReference type="GO" id="GO:0008422">
    <property type="term" value="F:beta-glucosidase activity"/>
    <property type="evidence" value="ECO:0007669"/>
    <property type="project" value="UniProtKB-EC"/>
</dbReference>
<evidence type="ECO:0000313" key="13">
    <source>
        <dbReference type="Proteomes" id="UP001221142"/>
    </source>
</evidence>
<keyword evidence="7" id="KW-0119">Carbohydrate metabolism</keyword>
<feature type="signal peptide" evidence="10">
    <location>
        <begin position="1"/>
        <end position="18"/>
    </location>
</feature>
<comment type="similarity">
    <text evidence="3">Belongs to the glycosyl hydrolase 3 family.</text>
</comment>
<dbReference type="InterPro" id="IPR002772">
    <property type="entry name" value="Glyco_hydro_3_C"/>
</dbReference>
<evidence type="ECO:0000313" key="12">
    <source>
        <dbReference type="EMBL" id="KAJ7608246.1"/>
    </source>
</evidence>
<keyword evidence="6" id="KW-0136">Cellulose degradation</keyword>
<dbReference type="EMBL" id="JARKIF010000046">
    <property type="protein sequence ID" value="KAJ7608246.1"/>
    <property type="molecule type" value="Genomic_DNA"/>
</dbReference>